<dbReference type="KEGG" id="fgl:EM308_15610"/>
<dbReference type="PANTHER" id="PTHR34406">
    <property type="entry name" value="PROTEIN YCEI"/>
    <property type="match status" value="1"/>
</dbReference>
<dbReference type="Pfam" id="PF04264">
    <property type="entry name" value="YceI"/>
    <property type="match status" value="1"/>
</dbReference>
<dbReference type="Proteomes" id="UP000175968">
    <property type="component" value="Chromosome"/>
</dbReference>
<accession>A0AAC9I6V1</accession>
<evidence type="ECO:0000313" key="3">
    <source>
        <dbReference type="Proteomes" id="UP000175968"/>
    </source>
</evidence>
<dbReference type="Gene3D" id="2.40.128.110">
    <property type="entry name" value="Lipid/polyisoprenoid-binding, YceI-like"/>
    <property type="match status" value="1"/>
</dbReference>
<feature type="domain" description="Lipid/polyisoprenoid-binding YceI-like" evidence="1">
    <location>
        <begin position="20"/>
        <end position="178"/>
    </location>
</feature>
<dbReference type="SUPFAM" id="SSF101874">
    <property type="entry name" value="YceI-like"/>
    <property type="match status" value="1"/>
</dbReference>
<dbReference type="InterPro" id="IPR007372">
    <property type="entry name" value="Lipid/polyisoprenoid-bd_YceI"/>
</dbReference>
<organism evidence="2 3">
    <name type="scientific">Flavobacterium gilvum</name>
    <dbReference type="NCBI Taxonomy" id="1492737"/>
    <lineage>
        <taxon>Bacteria</taxon>
        <taxon>Pseudomonadati</taxon>
        <taxon>Bacteroidota</taxon>
        <taxon>Flavobacteriia</taxon>
        <taxon>Flavobacteriales</taxon>
        <taxon>Flavobacteriaceae</taxon>
        <taxon>Flavobacterium</taxon>
    </lineage>
</organism>
<dbReference type="AlphaFoldDB" id="A0AAC9I6V1"/>
<keyword evidence="3" id="KW-1185">Reference proteome</keyword>
<sequence length="180" mass="20022">MKKSALLIICFFVGNIIFSQKMITRTGEIKFEASVPAFEPVAAINNSASAILDESNGEFAALALIKAFKFKVPLMEEHFNENYIESSQYPKATFKGRIINFDASKLNSSANYDLEGDLSIHGVTKRIKTKITLAPKDGKLHLTNNFTVKAQDFDIKIPSIVKNKVSEDVTISIDFILDKN</sequence>
<dbReference type="InterPro" id="IPR036761">
    <property type="entry name" value="TTHA0802/YceI-like_sf"/>
</dbReference>
<protein>
    <recommendedName>
        <fullName evidence="1">Lipid/polyisoprenoid-binding YceI-like domain-containing protein</fullName>
    </recommendedName>
</protein>
<dbReference type="PANTHER" id="PTHR34406:SF1">
    <property type="entry name" value="PROTEIN YCEI"/>
    <property type="match status" value="1"/>
</dbReference>
<dbReference type="SMART" id="SM00867">
    <property type="entry name" value="YceI"/>
    <property type="match status" value="1"/>
</dbReference>
<reference evidence="2 3" key="1">
    <citation type="submission" date="2016-10" db="EMBL/GenBank/DDBJ databases">
        <title>Flavobacterium gilvum sp. nov., isolated from stream water.</title>
        <authorList>
            <person name="Shin S.-K."/>
            <person name="Cho Y.-J."/>
            <person name="Yi H."/>
        </authorList>
    </citation>
    <scope>NUCLEOTIDE SEQUENCE [LARGE SCALE GENOMIC DNA]</scope>
    <source>
        <strain evidence="2 3">EM1308</strain>
    </source>
</reference>
<gene>
    <name evidence="2" type="ORF">EM308_15610</name>
</gene>
<proteinExistence type="predicted"/>
<name>A0AAC9I6V1_9FLAO</name>
<evidence type="ECO:0000259" key="1">
    <source>
        <dbReference type="SMART" id="SM00867"/>
    </source>
</evidence>
<evidence type="ECO:0000313" key="2">
    <source>
        <dbReference type="EMBL" id="AOW10800.1"/>
    </source>
</evidence>
<dbReference type="EMBL" id="CP017479">
    <property type="protein sequence ID" value="AOW10800.1"/>
    <property type="molecule type" value="Genomic_DNA"/>
</dbReference>